<comment type="caution">
    <text evidence="3">The sequence shown here is derived from an EMBL/GenBank/DDBJ whole genome shotgun (WGS) entry which is preliminary data.</text>
</comment>
<evidence type="ECO:0000256" key="1">
    <source>
        <dbReference type="SAM" id="MobiDB-lite"/>
    </source>
</evidence>
<feature type="transmembrane region" description="Helical" evidence="2">
    <location>
        <begin position="208"/>
        <end position="225"/>
    </location>
</feature>
<evidence type="ECO:0000313" key="4">
    <source>
        <dbReference type="Proteomes" id="UP001470230"/>
    </source>
</evidence>
<sequence length="570" mass="66457">MYEANLEQGLYTRGPSFADLPFHMNIVSSFSYGINFNRTSIFDIWSCFQADIKLAYPVLHNFYISVLVNCNDMTMPIAFQITAFILTFSFVILLHEVFLTFSKDRIVTLLSIPTWLLLGGLGYTMLFYPHYYQQRSNNWILRFSSKHHATWMQPLVHILIPQRSALFSSPLVFTCILCFMRGVKKWDFSYFILAGFCTAFLPQIQVHSFVAIAQFAIATCLLFFPSKKEFWSAFFSWFIYAFISCLIGLPLTYPFWLRESENSSNFIRIQPFWSDNIYGKLSFPLISVWWKSLGPFGMVALLFGWISATKYQLKFWGSSMIVFLITMFVMYQPWKMDNLKLLFAVWLPIVVPFVTQYYVYIWRYSTKALKKSYRNVFVHIFIKIIVVVLMLQNTFSSILSINYELGIKLIFMTKDDYACGNWISENTPIDSIFFSYSSRFNPATAIGGRQLYLGFVSWTAQHGVAGPNRELLTSQLLQDTNNSDFFASEGIQYVLLHVNKSLHFPIKGSNSPWIKVFEVGPYTIFKLNHTNIEPPEHKRNHTKKQESPMLTPLPLPTKKKRKKYIYNFTE</sequence>
<evidence type="ECO:0000313" key="3">
    <source>
        <dbReference type="EMBL" id="KAK8871847.1"/>
    </source>
</evidence>
<protein>
    <recommendedName>
        <fullName evidence="5">Mannosyltransferase</fullName>
    </recommendedName>
</protein>
<proteinExistence type="predicted"/>
<organism evidence="3 4">
    <name type="scientific">Tritrichomonas musculus</name>
    <dbReference type="NCBI Taxonomy" id="1915356"/>
    <lineage>
        <taxon>Eukaryota</taxon>
        <taxon>Metamonada</taxon>
        <taxon>Parabasalia</taxon>
        <taxon>Tritrichomonadida</taxon>
        <taxon>Tritrichomonadidae</taxon>
        <taxon>Tritrichomonas</taxon>
    </lineage>
</organism>
<name>A0ABR2J2K0_9EUKA</name>
<feature type="transmembrane region" description="Helical" evidence="2">
    <location>
        <begin position="313"/>
        <end position="331"/>
    </location>
</feature>
<feature type="transmembrane region" description="Helical" evidence="2">
    <location>
        <begin position="77"/>
        <end position="94"/>
    </location>
</feature>
<feature type="transmembrane region" description="Helical" evidence="2">
    <location>
        <begin position="186"/>
        <end position="202"/>
    </location>
</feature>
<reference evidence="3 4" key="1">
    <citation type="submission" date="2024-04" db="EMBL/GenBank/DDBJ databases">
        <title>Tritrichomonas musculus Genome.</title>
        <authorList>
            <person name="Alves-Ferreira E."/>
            <person name="Grigg M."/>
            <person name="Lorenzi H."/>
            <person name="Galac M."/>
        </authorList>
    </citation>
    <scope>NUCLEOTIDE SEQUENCE [LARGE SCALE GENOMIC DNA]</scope>
    <source>
        <strain evidence="3 4">EAF2021</strain>
    </source>
</reference>
<gene>
    <name evidence="3" type="ORF">M9Y10_007590</name>
</gene>
<feature type="transmembrane region" description="Helical" evidence="2">
    <location>
        <begin position="237"/>
        <end position="256"/>
    </location>
</feature>
<feature type="transmembrane region" description="Helical" evidence="2">
    <location>
        <begin position="288"/>
        <end position="306"/>
    </location>
</feature>
<feature type="transmembrane region" description="Helical" evidence="2">
    <location>
        <begin position="343"/>
        <end position="361"/>
    </location>
</feature>
<keyword evidence="2" id="KW-0472">Membrane</keyword>
<feature type="transmembrane region" description="Helical" evidence="2">
    <location>
        <begin position="106"/>
        <end position="128"/>
    </location>
</feature>
<keyword evidence="2" id="KW-0812">Transmembrane</keyword>
<accession>A0ABR2J2K0</accession>
<dbReference type="Proteomes" id="UP001470230">
    <property type="component" value="Unassembled WGS sequence"/>
</dbReference>
<feature type="region of interest" description="Disordered" evidence="1">
    <location>
        <begin position="533"/>
        <end position="554"/>
    </location>
</feature>
<dbReference type="EMBL" id="JAPFFF010000013">
    <property type="protein sequence ID" value="KAK8871847.1"/>
    <property type="molecule type" value="Genomic_DNA"/>
</dbReference>
<keyword evidence="4" id="KW-1185">Reference proteome</keyword>
<feature type="transmembrane region" description="Helical" evidence="2">
    <location>
        <begin position="160"/>
        <end position="179"/>
    </location>
</feature>
<evidence type="ECO:0008006" key="5">
    <source>
        <dbReference type="Google" id="ProtNLM"/>
    </source>
</evidence>
<keyword evidence="2" id="KW-1133">Transmembrane helix</keyword>
<feature type="transmembrane region" description="Helical" evidence="2">
    <location>
        <begin position="373"/>
        <end position="391"/>
    </location>
</feature>
<evidence type="ECO:0000256" key="2">
    <source>
        <dbReference type="SAM" id="Phobius"/>
    </source>
</evidence>